<dbReference type="EMBL" id="ASGP02000007">
    <property type="protein sequence ID" value="KAH9497335.1"/>
    <property type="molecule type" value="Genomic_DNA"/>
</dbReference>
<organism evidence="8 9">
    <name type="scientific">Dermatophagoides farinae</name>
    <name type="common">American house dust mite</name>
    <dbReference type="NCBI Taxonomy" id="6954"/>
    <lineage>
        <taxon>Eukaryota</taxon>
        <taxon>Metazoa</taxon>
        <taxon>Ecdysozoa</taxon>
        <taxon>Arthropoda</taxon>
        <taxon>Chelicerata</taxon>
        <taxon>Arachnida</taxon>
        <taxon>Acari</taxon>
        <taxon>Acariformes</taxon>
        <taxon>Sarcoptiformes</taxon>
        <taxon>Astigmata</taxon>
        <taxon>Psoroptidia</taxon>
        <taxon>Analgoidea</taxon>
        <taxon>Pyroglyphidae</taxon>
        <taxon>Dermatophagoidinae</taxon>
        <taxon>Dermatophagoides</taxon>
    </lineage>
</organism>
<evidence type="ECO:0000313" key="8">
    <source>
        <dbReference type="EMBL" id="KAH9497335.1"/>
    </source>
</evidence>
<keyword evidence="3 5" id="KW-0863">Zinc-finger</keyword>
<name>A0A922HPA0_DERFA</name>
<keyword evidence="1" id="KW-0343">GTPase activation</keyword>
<dbReference type="PRINTS" id="PR00405">
    <property type="entry name" value="REVINTRACTNG"/>
</dbReference>
<dbReference type="FunFam" id="1.10.220.150:FF:000004">
    <property type="entry name" value="Putative ADP-ribosylation factor GTPase-activating protein 2"/>
    <property type="match status" value="1"/>
</dbReference>
<reference evidence="8" key="1">
    <citation type="submission" date="2013-05" db="EMBL/GenBank/DDBJ databases">
        <authorList>
            <person name="Yim A.K.Y."/>
            <person name="Chan T.F."/>
            <person name="Ji K.M."/>
            <person name="Liu X.Y."/>
            <person name="Zhou J.W."/>
            <person name="Li R.Q."/>
            <person name="Yang K.Y."/>
            <person name="Li J."/>
            <person name="Li M."/>
            <person name="Law P.T.W."/>
            <person name="Wu Y.L."/>
            <person name="Cai Z.L."/>
            <person name="Qin H."/>
            <person name="Bao Y."/>
            <person name="Leung R.K.K."/>
            <person name="Ng P.K.S."/>
            <person name="Zou J."/>
            <person name="Zhong X.J."/>
            <person name="Ran P.X."/>
            <person name="Zhong N.S."/>
            <person name="Liu Z.G."/>
            <person name="Tsui S.K.W."/>
        </authorList>
    </citation>
    <scope>NUCLEOTIDE SEQUENCE</scope>
    <source>
        <strain evidence="8">Derf</strain>
        <tissue evidence="8">Whole organism</tissue>
    </source>
</reference>
<evidence type="ECO:0000256" key="3">
    <source>
        <dbReference type="ARBA" id="ARBA00022771"/>
    </source>
</evidence>
<keyword evidence="9" id="KW-1185">Reference proteome</keyword>
<dbReference type="Pfam" id="PF01412">
    <property type="entry name" value="ArfGap"/>
    <property type="match status" value="1"/>
</dbReference>
<dbReference type="GO" id="GO:0008270">
    <property type="term" value="F:zinc ion binding"/>
    <property type="evidence" value="ECO:0007669"/>
    <property type="project" value="UniProtKB-KW"/>
</dbReference>
<gene>
    <name evidence="8" type="primary">ARFGAP2</name>
    <name evidence="8" type="ORF">DERF_013330</name>
</gene>
<dbReference type="GO" id="GO:0000139">
    <property type="term" value="C:Golgi membrane"/>
    <property type="evidence" value="ECO:0007669"/>
    <property type="project" value="GOC"/>
</dbReference>
<dbReference type="PANTHER" id="PTHR45686">
    <property type="entry name" value="ADP-RIBOSYLATION FACTOR GTPASE ACTIVATING PROTEIN 3, ISOFORM H-RELATED"/>
    <property type="match status" value="1"/>
</dbReference>
<evidence type="ECO:0000259" key="7">
    <source>
        <dbReference type="PROSITE" id="PS50115"/>
    </source>
</evidence>
<evidence type="ECO:0000313" key="9">
    <source>
        <dbReference type="Proteomes" id="UP000790347"/>
    </source>
</evidence>
<dbReference type="AlphaFoldDB" id="A0A922HPA0"/>
<dbReference type="InterPro" id="IPR038508">
    <property type="entry name" value="ArfGAP_dom_sf"/>
</dbReference>
<dbReference type="InterPro" id="IPR037278">
    <property type="entry name" value="ARFGAP/RecO"/>
</dbReference>
<dbReference type="PROSITE" id="PS50115">
    <property type="entry name" value="ARFGAP"/>
    <property type="match status" value="1"/>
</dbReference>
<comment type="caution">
    <text evidence="8">The sequence shown here is derived from an EMBL/GenBank/DDBJ whole genome shotgun (WGS) entry which is preliminary data.</text>
</comment>
<evidence type="ECO:0000256" key="1">
    <source>
        <dbReference type="ARBA" id="ARBA00022468"/>
    </source>
</evidence>
<proteinExistence type="predicted"/>
<keyword evidence="2" id="KW-0479">Metal-binding</keyword>
<accession>A0A922HPA0</accession>
<evidence type="ECO:0000256" key="6">
    <source>
        <dbReference type="SAM" id="MobiDB-lite"/>
    </source>
</evidence>
<keyword evidence="4" id="KW-0862">Zinc</keyword>
<dbReference type="Proteomes" id="UP000790347">
    <property type="component" value="Unassembled WGS sequence"/>
</dbReference>
<dbReference type="PANTHER" id="PTHR45686:SF4">
    <property type="entry name" value="ADP-RIBOSYLATION FACTOR GTPASE ACTIVATING PROTEIN 3, ISOFORM H"/>
    <property type="match status" value="1"/>
</dbReference>
<sequence>MATSLNDPSQEETAQILAKLRSNNANKTCFDCGSKNPSWASVTYGIFICIDCSAIHRSLGVHLSFVRSTMLDASWSLSQLRAMQLGGNANAHSFFQNHNCNNKDAHQKYSSRAAQLYRDKLAGLVANSIKVYGDTIDIPTSKSESTRHDSIDDDSTKDFFEEASNASLSHSNLHSGDVFLSDRKSPNIKSSTEGPNVNLSLVDSAAKLSEYKSTVIGKKSTTNRKPAGKKGLGAQKVRTDWDKVEQEALQTEQMKTKSVNNDSGTKLTAEEQEEKFNSIRLAYNEKQKQAENKLKSDPNKISQIERLGMGFVNTGRTNKSHSAVSDMKVIEQNNSVVTSSKSKIDSITDLGFSSTSSNNRYQDFVKSNDDFWSDNGLLADSGKKVKKPQVFDTIQTIDLNVKNKNKPKPNEESNNTYSNKNGVKVATSSSYSSSSNDAQKKFANAKAISSEQYFGGDQSNLDSRSTGRFEGSTSISSDDYFGRKTVPNNSISSNFNSTAMYDLKEGVKDNVSRLAGRLSNLATDVVKSINKMDIMQG</sequence>
<dbReference type="Gene3D" id="1.10.220.150">
    <property type="entry name" value="Arf GTPase activating protein"/>
    <property type="match status" value="1"/>
</dbReference>
<feature type="domain" description="Arf-GAP" evidence="7">
    <location>
        <begin position="14"/>
        <end position="131"/>
    </location>
</feature>
<protein>
    <submittedName>
        <fullName evidence="8">ADP-ribosylation factor GTPase-activating protein 2</fullName>
    </submittedName>
</protein>
<dbReference type="GO" id="GO:0048205">
    <property type="term" value="P:COPI coating of Golgi vesicle"/>
    <property type="evidence" value="ECO:0007669"/>
    <property type="project" value="TreeGrafter"/>
</dbReference>
<dbReference type="SUPFAM" id="SSF57863">
    <property type="entry name" value="ArfGap/RecO-like zinc finger"/>
    <property type="match status" value="1"/>
</dbReference>
<reference evidence="8" key="2">
    <citation type="journal article" date="2022" name="Res Sq">
        <title>Comparative Genomics Reveals Insights into the Divergent Evolution of Astigmatic Mites and Household Pest Adaptations.</title>
        <authorList>
            <person name="Xiong Q."/>
            <person name="Wan A.T.-Y."/>
            <person name="Liu X.-Y."/>
            <person name="Fung C.S.-H."/>
            <person name="Xiao X."/>
            <person name="Malainual N."/>
            <person name="Hou J."/>
            <person name="Wang L."/>
            <person name="Wang M."/>
            <person name="Yang K."/>
            <person name="Cui Y."/>
            <person name="Leung E."/>
            <person name="Nong W."/>
            <person name="Shin S.-K."/>
            <person name="Au S."/>
            <person name="Jeong K.Y."/>
            <person name="Chew F.T."/>
            <person name="Hui J."/>
            <person name="Leung T.F."/>
            <person name="Tungtrongchitr A."/>
            <person name="Zhong N."/>
            <person name="Liu Z."/>
            <person name="Tsui S."/>
        </authorList>
    </citation>
    <scope>NUCLEOTIDE SEQUENCE</scope>
    <source>
        <strain evidence="8">Derf</strain>
        <tissue evidence="8">Whole organism</tissue>
    </source>
</reference>
<dbReference type="InterPro" id="IPR001164">
    <property type="entry name" value="ArfGAP_dom"/>
</dbReference>
<dbReference type="GO" id="GO:0005096">
    <property type="term" value="F:GTPase activator activity"/>
    <property type="evidence" value="ECO:0007669"/>
    <property type="project" value="UniProtKB-KW"/>
</dbReference>
<evidence type="ECO:0000256" key="2">
    <source>
        <dbReference type="ARBA" id="ARBA00022723"/>
    </source>
</evidence>
<feature type="region of interest" description="Disordered" evidence="6">
    <location>
        <begin position="250"/>
        <end position="272"/>
    </location>
</feature>
<evidence type="ECO:0000256" key="5">
    <source>
        <dbReference type="PROSITE-ProRule" id="PRU00288"/>
    </source>
</evidence>
<dbReference type="SMART" id="SM00105">
    <property type="entry name" value="ArfGap"/>
    <property type="match status" value="1"/>
</dbReference>
<feature type="compositionally biased region" description="Polar residues" evidence="6">
    <location>
        <begin position="250"/>
        <end position="266"/>
    </location>
</feature>
<dbReference type="CDD" id="cd08959">
    <property type="entry name" value="ArfGap_ArfGap1_like"/>
    <property type="match status" value="1"/>
</dbReference>
<feature type="region of interest" description="Disordered" evidence="6">
    <location>
        <begin position="401"/>
        <end position="436"/>
    </location>
</feature>
<evidence type="ECO:0000256" key="4">
    <source>
        <dbReference type="ARBA" id="ARBA00022833"/>
    </source>
</evidence>